<dbReference type="STRING" id="1423740.FC36_GL000877"/>
<dbReference type="PANTHER" id="PTHR47307:SF1">
    <property type="entry name" value="GLUTATHIONE-REGULATED POTASSIUM-EFFLUX SYSTEM ANCILLARY PROTEIN KEFG"/>
    <property type="match status" value="1"/>
</dbReference>
<dbReference type="PANTHER" id="PTHR47307">
    <property type="entry name" value="GLUTATHIONE-REGULATED POTASSIUM-EFFLUX SYSTEM ANCILLARY PROTEIN KEFG"/>
    <property type="match status" value="1"/>
</dbReference>
<dbReference type="InterPro" id="IPR046980">
    <property type="entry name" value="KefG/KefF"/>
</dbReference>
<comment type="caution">
    <text evidence="3">The sequence shown here is derived from an EMBL/GenBank/DDBJ whole genome shotgun (WGS) entry which is preliminary data.</text>
</comment>
<organism evidence="3 4">
    <name type="scientific">Ligilactobacillus equi DSM 15833 = JCM 10991</name>
    <dbReference type="NCBI Taxonomy" id="1423740"/>
    <lineage>
        <taxon>Bacteria</taxon>
        <taxon>Bacillati</taxon>
        <taxon>Bacillota</taxon>
        <taxon>Bacilli</taxon>
        <taxon>Lactobacillales</taxon>
        <taxon>Lactobacillaceae</taxon>
        <taxon>Ligilactobacillus</taxon>
    </lineage>
</organism>
<evidence type="ECO:0000313" key="4">
    <source>
        <dbReference type="Proteomes" id="UP000051048"/>
    </source>
</evidence>
<reference evidence="3 4" key="1">
    <citation type="journal article" date="2015" name="Genome Announc.">
        <title>Expanding the biotechnology potential of lactobacilli through comparative genomics of 213 strains and associated genera.</title>
        <authorList>
            <person name="Sun Z."/>
            <person name="Harris H.M."/>
            <person name="McCann A."/>
            <person name="Guo C."/>
            <person name="Argimon S."/>
            <person name="Zhang W."/>
            <person name="Yang X."/>
            <person name="Jeffery I.B."/>
            <person name="Cooney J.C."/>
            <person name="Kagawa T.F."/>
            <person name="Liu W."/>
            <person name="Song Y."/>
            <person name="Salvetti E."/>
            <person name="Wrobel A."/>
            <person name="Rasinkangas P."/>
            <person name="Parkhill J."/>
            <person name="Rea M.C."/>
            <person name="O'Sullivan O."/>
            <person name="Ritari J."/>
            <person name="Douillard F.P."/>
            <person name="Paul Ross R."/>
            <person name="Yang R."/>
            <person name="Briner A.E."/>
            <person name="Felis G.E."/>
            <person name="de Vos W.M."/>
            <person name="Barrangou R."/>
            <person name="Klaenhammer T.R."/>
            <person name="Caufield P.W."/>
            <person name="Cui Y."/>
            <person name="Zhang H."/>
            <person name="O'Toole P.W."/>
        </authorList>
    </citation>
    <scope>NUCLEOTIDE SEQUENCE [LARGE SCALE GENOMIC DNA]</scope>
    <source>
        <strain evidence="3 4">DSM 15833</strain>
    </source>
</reference>
<name>A0A0R1TVV5_9LACO</name>
<sequence length="190" mass="21516">MVCLRIYLEDLTMKTTVLLFHPNLANSKVNATLAEALPEEIEVRNMYQLYPDFNIDVATEQAILEASDRIVLQFPMYWYSSPALLKQWEDMVLEYGWAYGSTGNALHGKELIIAVSPGADNYDRDNFAKYHVTELLRPFQATSRLIGTKFIKPFITVGASSISNEVLQQQANAYATYLTSDSLEELGDFE</sequence>
<dbReference type="AlphaFoldDB" id="A0A0R1TVV5"/>
<dbReference type="Pfam" id="PF02525">
    <property type="entry name" value="Flavodoxin_2"/>
    <property type="match status" value="1"/>
</dbReference>
<gene>
    <name evidence="3" type="ORF">FC36_GL000877</name>
</gene>
<proteinExistence type="predicted"/>
<dbReference type="PATRIC" id="fig|1423740.3.peg.934"/>
<dbReference type="GO" id="GO:0009055">
    <property type="term" value="F:electron transfer activity"/>
    <property type="evidence" value="ECO:0007669"/>
    <property type="project" value="TreeGrafter"/>
</dbReference>
<feature type="domain" description="Flavodoxin-like fold" evidence="2">
    <location>
        <begin position="13"/>
        <end position="177"/>
    </location>
</feature>
<dbReference type="GO" id="GO:0010181">
    <property type="term" value="F:FMN binding"/>
    <property type="evidence" value="ECO:0007669"/>
    <property type="project" value="TreeGrafter"/>
</dbReference>
<dbReference type="SUPFAM" id="SSF52218">
    <property type="entry name" value="Flavoproteins"/>
    <property type="match status" value="1"/>
</dbReference>
<evidence type="ECO:0000259" key="2">
    <source>
        <dbReference type="Pfam" id="PF02525"/>
    </source>
</evidence>
<dbReference type="EMBL" id="AZFH01000018">
    <property type="protein sequence ID" value="KRL82706.1"/>
    <property type="molecule type" value="Genomic_DNA"/>
</dbReference>
<evidence type="ECO:0000256" key="1">
    <source>
        <dbReference type="ARBA" id="ARBA00023002"/>
    </source>
</evidence>
<evidence type="ECO:0000313" key="3">
    <source>
        <dbReference type="EMBL" id="KRL82706.1"/>
    </source>
</evidence>
<protein>
    <submittedName>
        <fullName evidence="3">NAD(P)H dehydrogenase YwrO</fullName>
    </submittedName>
</protein>
<dbReference type="Gene3D" id="3.40.50.360">
    <property type="match status" value="1"/>
</dbReference>
<dbReference type="InterPro" id="IPR029039">
    <property type="entry name" value="Flavoprotein-like_sf"/>
</dbReference>
<dbReference type="Proteomes" id="UP000051048">
    <property type="component" value="Unassembled WGS sequence"/>
</dbReference>
<dbReference type="InterPro" id="IPR003680">
    <property type="entry name" value="Flavodoxin_fold"/>
</dbReference>
<keyword evidence="1" id="KW-0560">Oxidoreductase</keyword>
<dbReference type="GO" id="GO:0003955">
    <property type="term" value="F:NAD(P)H dehydrogenase (quinone) activity"/>
    <property type="evidence" value="ECO:0007669"/>
    <property type="project" value="TreeGrafter"/>
</dbReference>
<accession>A0A0R1TVV5</accession>